<accession>A0A2P2D1H7</accession>
<dbReference type="PANTHER" id="PTHR10587">
    <property type="entry name" value="GLYCOSYL TRANSFERASE-RELATED"/>
    <property type="match status" value="1"/>
</dbReference>
<name>A0A2P2D1H7_9LEPT</name>
<protein>
    <submittedName>
        <fullName evidence="2">Polysaccharide deacetylase</fullName>
    </submittedName>
</protein>
<dbReference type="Gene3D" id="3.20.20.370">
    <property type="entry name" value="Glycoside hydrolase/deacetylase"/>
    <property type="match status" value="1"/>
</dbReference>
<dbReference type="InterPro" id="IPR050248">
    <property type="entry name" value="Polysacc_deacetylase_ArnD"/>
</dbReference>
<sequence>MSFMKTAISLSLVFLIYCSSSETSTYIQTDHKKGPIGYYEGDPLPPKTAFLTFDDGPSDWTSDVLDVLKKENIKATFFVCGAWLPKASTRGNSFRKYKTVLIRMKEEGHTIGNHTLGHQNFASISEKRIESQLDENQKLYQNELGEYSGKLIWIRPPFGSPYISTKNETTRKRVSSALQGKGLVFMWTKEFDSTDSKEWVKGEWYEKGPRIDPDNEKFRRKMDRIYNSLVSKTEGQGVVILFHDTHPTTKEVLPFIIEKLKAEGYTFATAEDYTRWRWGKTSEELSEEDPD</sequence>
<dbReference type="InterPro" id="IPR002509">
    <property type="entry name" value="NODB_dom"/>
</dbReference>
<dbReference type="Pfam" id="PF01522">
    <property type="entry name" value="Polysacc_deac_1"/>
    <property type="match status" value="1"/>
</dbReference>
<keyword evidence="3" id="KW-1185">Reference proteome</keyword>
<dbReference type="InterPro" id="IPR011330">
    <property type="entry name" value="Glyco_hydro/deAcase_b/a-brl"/>
</dbReference>
<evidence type="ECO:0000313" key="2">
    <source>
        <dbReference type="EMBL" id="GBF38341.1"/>
    </source>
</evidence>
<proteinExistence type="predicted"/>
<feature type="domain" description="NodB homology" evidence="1">
    <location>
        <begin position="47"/>
        <end position="268"/>
    </location>
</feature>
<dbReference type="GO" id="GO:0005975">
    <property type="term" value="P:carbohydrate metabolic process"/>
    <property type="evidence" value="ECO:0007669"/>
    <property type="project" value="InterPro"/>
</dbReference>
<gene>
    <name evidence="2" type="ORF">LPTSP1_13320</name>
</gene>
<organism evidence="2 3">
    <name type="scientific">Leptospira johnsonii</name>
    <dbReference type="NCBI Taxonomy" id="1917820"/>
    <lineage>
        <taxon>Bacteria</taxon>
        <taxon>Pseudomonadati</taxon>
        <taxon>Spirochaetota</taxon>
        <taxon>Spirochaetia</taxon>
        <taxon>Leptospirales</taxon>
        <taxon>Leptospiraceae</taxon>
        <taxon>Leptospira</taxon>
    </lineage>
</organism>
<dbReference type="GO" id="GO:0016810">
    <property type="term" value="F:hydrolase activity, acting on carbon-nitrogen (but not peptide) bonds"/>
    <property type="evidence" value="ECO:0007669"/>
    <property type="project" value="InterPro"/>
</dbReference>
<dbReference type="PANTHER" id="PTHR10587:SF125">
    <property type="entry name" value="POLYSACCHARIDE DEACETYLASE YHEN-RELATED"/>
    <property type="match status" value="1"/>
</dbReference>
<evidence type="ECO:0000313" key="3">
    <source>
        <dbReference type="Proteomes" id="UP000245076"/>
    </source>
</evidence>
<dbReference type="PROSITE" id="PS51677">
    <property type="entry name" value="NODB"/>
    <property type="match status" value="1"/>
</dbReference>
<dbReference type="SUPFAM" id="SSF88713">
    <property type="entry name" value="Glycoside hydrolase/deacetylase"/>
    <property type="match status" value="1"/>
</dbReference>
<dbReference type="CDD" id="cd10917">
    <property type="entry name" value="CE4_NodB_like_6s_7s"/>
    <property type="match status" value="1"/>
</dbReference>
<evidence type="ECO:0000259" key="1">
    <source>
        <dbReference type="PROSITE" id="PS51677"/>
    </source>
</evidence>
<reference evidence="2 3" key="1">
    <citation type="submission" date="2018-02" db="EMBL/GenBank/DDBJ databases">
        <title>Novel Leptospira species isolated from soil and water in Japan.</title>
        <authorList>
            <person name="Nakao R."/>
            <person name="Masuzawa T."/>
        </authorList>
    </citation>
    <scope>NUCLEOTIDE SEQUENCE [LARGE SCALE GENOMIC DNA]</scope>
    <source>
        <strain evidence="2 3">E8</strain>
    </source>
</reference>
<dbReference type="Proteomes" id="UP000245076">
    <property type="component" value="Unassembled WGS sequence"/>
</dbReference>
<comment type="caution">
    <text evidence="2">The sequence shown here is derived from an EMBL/GenBank/DDBJ whole genome shotgun (WGS) entry which is preliminary data.</text>
</comment>
<dbReference type="EMBL" id="BFAY01000007">
    <property type="protein sequence ID" value="GBF38341.1"/>
    <property type="molecule type" value="Genomic_DNA"/>
</dbReference>
<dbReference type="AlphaFoldDB" id="A0A2P2D1H7"/>